<proteinExistence type="predicted"/>
<accession>A0ABD3T9B0</accession>
<sequence length="192" mass="21338">MVSLMAERRRTNQLMLLLHLGQECCFSLVKLFQDKTAAFGQRSSFLHFQTLLTCKFVKQMLPISGQFSGGLESSITRGASLARILPVGVESKNAIGARKILFSILLKSFSDVSRPAIATKEARSSTHSELPTARSAFIEIFGEETGRNNRSKKSEYISIFLQPKMIMVCYYKTSIYHGTCKGQQEAGCPPES</sequence>
<dbReference type="EMBL" id="JBJXBP010000004">
    <property type="protein sequence ID" value="KAL3833008.1"/>
    <property type="molecule type" value="Genomic_DNA"/>
</dbReference>
<dbReference type="Proteomes" id="UP001634393">
    <property type="component" value="Unassembled WGS sequence"/>
</dbReference>
<name>A0ABD3T9B0_9LAMI</name>
<reference evidence="1 2" key="1">
    <citation type="submission" date="2024-12" db="EMBL/GenBank/DDBJ databases">
        <title>The unique morphological basis and parallel evolutionary history of personate flowers in Penstemon.</title>
        <authorList>
            <person name="Depatie T.H."/>
            <person name="Wessinger C.A."/>
        </authorList>
    </citation>
    <scope>NUCLEOTIDE SEQUENCE [LARGE SCALE GENOMIC DNA]</scope>
    <source>
        <strain evidence="1">WTNN_2</strain>
        <tissue evidence="1">Leaf</tissue>
    </source>
</reference>
<organism evidence="1 2">
    <name type="scientific">Penstemon smallii</name>
    <dbReference type="NCBI Taxonomy" id="265156"/>
    <lineage>
        <taxon>Eukaryota</taxon>
        <taxon>Viridiplantae</taxon>
        <taxon>Streptophyta</taxon>
        <taxon>Embryophyta</taxon>
        <taxon>Tracheophyta</taxon>
        <taxon>Spermatophyta</taxon>
        <taxon>Magnoliopsida</taxon>
        <taxon>eudicotyledons</taxon>
        <taxon>Gunneridae</taxon>
        <taxon>Pentapetalae</taxon>
        <taxon>asterids</taxon>
        <taxon>lamiids</taxon>
        <taxon>Lamiales</taxon>
        <taxon>Plantaginaceae</taxon>
        <taxon>Cheloneae</taxon>
        <taxon>Penstemon</taxon>
    </lineage>
</organism>
<evidence type="ECO:0000313" key="1">
    <source>
        <dbReference type="EMBL" id="KAL3833008.1"/>
    </source>
</evidence>
<keyword evidence="2" id="KW-1185">Reference proteome</keyword>
<comment type="caution">
    <text evidence="1">The sequence shown here is derived from an EMBL/GenBank/DDBJ whole genome shotgun (WGS) entry which is preliminary data.</text>
</comment>
<evidence type="ECO:0000313" key="2">
    <source>
        <dbReference type="Proteomes" id="UP001634393"/>
    </source>
</evidence>
<dbReference type="AlphaFoldDB" id="A0ABD3T9B0"/>
<protein>
    <submittedName>
        <fullName evidence="1">Uncharacterized protein</fullName>
    </submittedName>
</protein>
<gene>
    <name evidence="1" type="ORF">ACJIZ3_007744</name>
</gene>